<dbReference type="SUPFAM" id="SSF54427">
    <property type="entry name" value="NTF2-like"/>
    <property type="match status" value="1"/>
</dbReference>
<reference evidence="3" key="1">
    <citation type="submission" date="2017-01" db="EMBL/GenBank/DDBJ databases">
        <authorList>
            <person name="Varghese N."/>
            <person name="Submissions S."/>
        </authorList>
    </citation>
    <scope>NUCLEOTIDE SEQUENCE [LARGE SCALE GENOMIC DNA]</scope>
    <source>
        <strain evidence="3">ATCC 51758</strain>
    </source>
</reference>
<evidence type="ECO:0000313" key="2">
    <source>
        <dbReference type="EMBL" id="SIR59417.1"/>
    </source>
</evidence>
<sequence>MGAKTPTAAEVAARCAITEVVHRYCRGMDRMDRELTLSCWHPGGTDDHGPLYAGSAEGFVEWLWPVHADMVVTRHAVSNIMIELDGDRAGVETYWNLVLQVPRGDGVYDILAGGRYLDRFECIDDAWAIRHRQSVLDWNRVERVEHTLADFADPPLIRPARPGIPLTAGTRDLADPSYRVLCGA</sequence>
<evidence type="ECO:0000259" key="1">
    <source>
        <dbReference type="Pfam" id="PF13577"/>
    </source>
</evidence>
<dbReference type="Pfam" id="PF13577">
    <property type="entry name" value="SnoaL_4"/>
    <property type="match status" value="1"/>
</dbReference>
<dbReference type="Proteomes" id="UP000186819">
    <property type="component" value="Unassembled WGS sequence"/>
</dbReference>
<dbReference type="STRING" id="34027.SAMN05421829_12238"/>
<dbReference type="InterPro" id="IPR032710">
    <property type="entry name" value="NTF2-like_dom_sf"/>
</dbReference>
<dbReference type="Gene3D" id="3.10.450.50">
    <property type="match status" value="1"/>
</dbReference>
<organism evidence="2 3">
    <name type="scientific">Aromatoleum tolulyticum</name>
    <dbReference type="NCBI Taxonomy" id="34027"/>
    <lineage>
        <taxon>Bacteria</taxon>
        <taxon>Pseudomonadati</taxon>
        <taxon>Pseudomonadota</taxon>
        <taxon>Betaproteobacteria</taxon>
        <taxon>Rhodocyclales</taxon>
        <taxon>Rhodocyclaceae</taxon>
        <taxon>Aromatoleum</taxon>
    </lineage>
</organism>
<protein>
    <submittedName>
        <fullName evidence="2">SnoaL-like domain-containing protein</fullName>
    </submittedName>
</protein>
<dbReference type="RefSeq" id="WP_076604265.1">
    <property type="nucleotide sequence ID" value="NZ_FTMD01000022.1"/>
</dbReference>
<proteinExistence type="predicted"/>
<dbReference type="InterPro" id="IPR037401">
    <property type="entry name" value="SnoaL-like"/>
</dbReference>
<dbReference type="EMBL" id="FTMD01000022">
    <property type="protein sequence ID" value="SIR59417.1"/>
    <property type="molecule type" value="Genomic_DNA"/>
</dbReference>
<dbReference type="AlphaFoldDB" id="A0A1N7C7F1"/>
<evidence type="ECO:0000313" key="3">
    <source>
        <dbReference type="Proteomes" id="UP000186819"/>
    </source>
</evidence>
<accession>A0A1N7C7F1</accession>
<keyword evidence="3" id="KW-1185">Reference proteome</keyword>
<dbReference type="OrthoDB" id="1492465at2"/>
<feature type="domain" description="SnoaL-like" evidence="1">
    <location>
        <begin position="10"/>
        <end position="132"/>
    </location>
</feature>
<gene>
    <name evidence="2" type="ORF">SAMN05421829_12238</name>
</gene>
<name>A0A1N7C7F1_9RHOO</name>